<reference evidence="1" key="1">
    <citation type="submission" date="2020-04" db="EMBL/GenBank/DDBJ databases">
        <authorList>
            <person name="Chiriac C."/>
            <person name="Salcher M."/>
            <person name="Ghai R."/>
            <person name="Kavagutti S V."/>
        </authorList>
    </citation>
    <scope>NUCLEOTIDE SEQUENCE</scope>
</reference>
<evidence type="ECO:0000313" key="1">
    <source>
        <dbReference type="EMBL" id="CAB4124564.1"/>
    </source>
</evidence>
<proteinExistence type="predicted"/>
<accession>A0A6J5KQ80</accession>
<gene>
    <name evidence="1" type="ORF">UFOVP62_12</name>
</gene>
<name>A0A6J5KQ80_9CAUD</name>
<sequence>MANPASDGLPPEEIIKRVEKALRNGGDCYSWEDVREALLLGKFQLFWNEHGVCITEIKTTPRKRYLHCFVVAGEMPGVMELQDQVIQHALTSSCEFMTTAGRVGWERVLPKFGWRKTQAVMRYDLEGMV</sequence>
<protein>
    <submittedName>
        <fullName evidence="1">Uncharacterized protein</fullName>
    </submittedName>
</protein>
<organism evidence="1">
    <name type="scientific">uncultured Caudovirales phage</name>
    <dbReference type="NCBI Taxonomy" id="2100421"/>
    <lineage>
        <taxon>Viruses</taxon>
        <taxon>Duplodnaviria</taxon>
        <taxon>Heunggongvirae</taxon>
        <taxon>Uroviricota</taxon>
        <taxon>Caudoviricetes</taxon>
        <taxon>Peduoviridae</taxon>
        <taxon>Maltschvirus</taxon>
        <taxon>Maltschvirus maltsch</taxon>
    </lineage>
</organism>
<dbReference type="EMBL" id="LR796182">
    <property type="protein sequence ID" value="CAB4124564.1"/>
    <property type="molecule type" value="Genomic_DNA"/>
</dbReference>